<evidence type="ECO:0000256" key="6">
    <source>
        <dbReference type="ARBA" id="ARBA00022729"/>
    </source>
</evidence>
<keyword evidence="7" id="KW-0378">Hydrolase</keyword>
<evidence type="ECO:0000259" key="9">
    <source>
        <dbReference type="Pfam" id="PF26410"/>
    </source>
</evidence>
<feature type="domain" description="Glycoside hydrolase family 5" evidence="9">
    <location>
        <begin position="54"/>
        <end position="181"/>
    </location>
</feature>
<evidence type="ECO:0000313" key="11">
    <source>
        <dbReference type="Proteomes" id="UP001085076"/>
    </source>
</evidence>
<dbReference type="EMBL" id="JAGGNH010000003">
    <property type="protein sequence ID" value="KAJ0978808.1"/>
    <property type="molecule type" value="Genomic_DNA"/>
</dbReference>
<gene>
    <name evidence="10" type="ORF">J5N97_014282</name>
</gene>
<name>A0A9D5CT64_9LILI</name>
<evidence type="ECO:0000256" key="4">
    <source>
        <dbReference type="ARBA" id="ARBA00012706"/>
    </source>
</evidence>
<dbReference type="Gene3D" id="3.20.20.80">
    <property type="entry name" value="Glycosidases"/>
    <property type="match status" value="1"/>
</dbReference>
<evidence type="ECO:0000256" key="5">
    <source>
        <dbReference type="ARBA" id="ARBA00022525"/>
    </source>
</evidence>
<comment type="subcellular location">
    <subcellularLocation>
        <location evidence="2">Secreted</location>
    </subcellularLocation>
</comment>
<organism evidence="10 11">
    <name type="scientific">Dioscorea zingiberensis</name>
    <dbReference type="NCBI Taxonomy" id="325984"/>
    <lineage>
        <taxon>Eukaryota</taxon>
        <taxon>Viridiplantae</taxon>
        <taxon>Streptophyta</taxon>
        <taxon>Embryophyta</taxon>
        <taxon>Tracheophyta</taxon>
        <taxon>Spermatophyta</taxon>
        <taxon>Magnoliopsida</taxon>
        <taxon>Liliopsida</taxon>
        <taxon>Dioscoreales</taxon>
        <taxon>Dioscoreaceae</taxon>
        <taxon>Dioscorea</taxon>
    </lineage>
</organism>
<dbReference type="AlphaFoldDB" id="A0A9D5CT64"/>
<dbReference type="GO" id="GO:0005576">
    <property type="term" value="C:extracellular region"/>
    <property type="evidence" value="ECO:0007669"/>
    <property type="project" value="UniProtKB-SubCell"/>
</dbReference>
<keyword evidence="11" id="KW-1185">Reference proteome</keyword>
<dbReference type="InterPro" id="IPR001547">
    <property type="entry name" value="Glyco_hydro_5"/>
</dbReference>
<reference evidence="10" key="2">
    <citation type="journal article" date="2022" name="Hortic Res">
        <title>The genome of Dioscorea zingiberensis sheds light on the biosynthesis, origin and evolution of the medicinally important diosgenin saponins.</title>
        <authorList>
            <person name="Li Y."/>
            <person name="Tan C."/>
            <person name="Li Z."/>
            <person name="Guo J."/>
            <person name="Li S."/>
            <person name="Chen X."/>
            <person name="Wang C."/>
            <person name="Dai X."/>
            <person name="Yang H."/>
            <person name="Song W."/>
            <person name="Hou L."/>
            <person name="Xu J."/>
            <person name="Tong Z."/>
            <person name="Xu A."/>
            <person name="Yuan X."/>
            <person name="Wang W."/>
            <person name="Yang Q."/>
            <person name="Chen L."/>
            <person name="Sun Z."/>
            <person name="Wang K."/>
            <person name="Pan B."/>
            <person name="Chen J."/>
            <person name="Bao Y."/>
            <person name="Liu F."/>
            <person name="Qi X."/>
            <person name="Gang D.R."/>
            <person name="Wen J."/>
            <person name="Li J."/>
        </authorList>
    </citation>
    <scope>NUCLEOTIDE SEQUENCE</scope>
    <source>
        <strain evidence="10">Dzin_1.0</strain>
    </source>
</reference>
<dbReference type="InterPro" id="IPR017853">
    <property type="entry name" value="GH"/>
</dbReference>
<keyword evidence="6" id="KW-0732">Signal</keyword>
<evidence type="ECO:0000256" key="1">
    <source>
        <dbReference type="ARBA" id="ARBA00001678"/>
    </source>
</evidence>
<keyword evidence="8" id="KW-0326">Glycosidase</keyword>
<dbReference type="Proteomes" id="UP001085076">
    <property type="component" value="Miscellaneous, Linkage group lg03"/>
</dbReference>
<dbReference type="OrthoDB" id="406631at2759"/>
<sequence>MSTMHFAITMEHRADQRRLPWDEEDGNAAEKEVETGDGSGCSPYGPKRAYQEESFARVSGNHFIVNGHPFFANGFNAYWLMDKSYDVYERDKVSSALQQASGYGLTVVRTWAFSDGGGRPLQISPGSYNEDMFKALDFVVSEASKYGLRLILCLVNNWSDYGGKNQYIQWARSNAGHYVNSEDDFFSSDVVKGFYKNNIKVTKN</sequence>
<evidence type="ECO:0000256" key="7">
    <source>
        <dbReference type="ARBA" id="ARBA00022801"/>
    </source>
</evidence>
<dbReference type="GO" id="GO:0016985">
    <property type="term" value="F:mannan endo-1,4-beta-mannosidase activity"/>
    <property type="evidence" value="ECO:0007669"/>
    <property type="project" value="UniProtKB-EC"/>
</dbReference>
<protein>
    <recommendedName>
        <fullName evidence="4">mannan endo-1,4-beta-mannosidase</fullName>
        <ecNumber evidence="4">3.2.1.78</ecNumber>
    </recommendedName>
</protein>
<dbReference type="InterPro" id="IPR045053">
    <property type="entry name" value="MAN-like"/>
</dbReference>
<evidence type="ECO:0000256" key="3">
    <source>
        <dbReference type="ARBA" id="ARBA00005641"/>
    </source>
</evidence>
<dbReference type="EC" id="3.2.1.78" evidence="4"/>
<evidence type="ECO:0000256" key="8">
    <source>
        <dbReference type="ARBA" id="ARBA00023295"/>
    </source>
</evidence>
<evidence type="ECO:0000313" key="10">
    <source>
        <dbReference type="EMBL" id="KAJ0978808.1"/>
    </source>
</evidence>
<dbReference type="SUPFAM" id="SSF51445">
    <property type="entry name" value="(Trans)glycosidases"/>
    <property type="match status" value="1"/>
</dbReference>
<dbReference type="Pfam" id="PF26410">
    <property type="entry name" value="GH5_mannosidase"/>
    <property type="match status" value="1"/>
</dbReference>
<dbReference type="PANTHER" id="PTHR31451">
    <property type="match status" value="1"/>
</dbReference>
<keyword evidence="5" id="KW-0964">Secreted</keyword>
<evidence type="ECO:0000256" key="2">
    <source>
        <dbReference type="ARBA" id="ARBA00004613"/>
    </source>
</evidence>
<accession>A0A9D5CT64</accession>
<proteinExistence type="inferred from homology"/>
<comment type="catalytic activity">
    <reaction evidence="1">
        <text>Random hydrolysis of (1-&gt;4)-beta-D-mannosidic linkages in mannans, galactomannans and glucomannans.</text>
        <dbReference type="EC" id="3.2.1.78"/>
    </reaction>
</comment>
<reference evidence="10" key="1">
    <citation type="submission" date="2021-03" db="EMBL/GenBank/DDBJ databases">
        <authorList>
            <person name="Li Z."/>
            <person name="Yang C."/>
        </authorList>
    </citation>
    <scope>NUCLEOTIDE SEQUENCE</scope>
    <source>
        <strain evidence="10">Dzin_1.0</strain>
        <tissue evidence="10">Leaf</tissue>
    </source>
</reference>
<dbReference type="PANTHER" id="PTHR31451:SF39">
    <property type="entry name" value="MANNAN ENDO-1,4-BETA-MANNOSIDASE 1"/>
    <property type="match status" value="1"/>
</dbReference>
<comment type="caution">
    <text evidence="10">The sequence shown here is derived from an EMBL/GenBank/DDBJ whole genome shotgun (WGS) entry which is preliminary data.</text>
</comment>
<comment type="similarity">
    <text evidence="3">Belongs to the glycosyl hydrolase 5 (cellulase A) family.</text>
</comment>